<comment type="subcellular location">
    <subcellularLocation>
        <location evidence="1">Cell membrane</location>
        <topology evidence="1">Multi-pass membrane protein</topology>
    </subcellularLocation>
</comment>
<dbReference type="Proteomes" id="UP000184603">
    <property type="component" value="Unassembled WGS sequence"/>
</dbReference>
<dbReference type="PROSITE" id="PS50893">
    <property type="entry name" value="ABC_TRANSPORTER_2"/>
    <property type="match status" value="1"/>
</dbReference>
<protein>
    <submittedName>
        <fullName evidence="12">ATP-binding cassette, subfamily B</fullName>
    </submittedName>
</protein>
<dbReference type="FunFam" id="3.40.50.300:FF:000221">
    <property type="entry name" value="Multidrug ABC transporter ATP-binding protein"/>
    <property type="match status" value="1"/>
</dbReference>
<dbReference type="GO" id="GO:0016887">
    <property type="term" value="F:ATP hydrolysis activity"/>
    <property type="evidence" value="ECO:0007669"/>
    <property type="project" value="InterPro"/>
</dbReference>
<dbReference type="InterPro" id="IPR036640">
    <property type="entry name" value="ABC1_TM_sf"/>
</dbReference>
<evidence type="ECO:0000256" key="9">
    <source>
        <dbReference type="SAM" id="Phobius"/>
    </source>
</evidence>
<evidence type="ECO:0000259" key="10">
    <source>
        <dbReference type="PROSITE" id="PS50893"/>
    </source>
</evidence>
<dbReference type="SMART" id="SM00382">
    <property type="entry name" value="AAA"/>
    <property type="match status" value="1"/>
</dbReference>
<feature type="transmembrane region" description="Helical" evidence="9">
    <location>
        <begin position="34"/>
        <end position="55"/>
    </location>
</feature>
<keyword evidence="2" id="KW-0813">Transport</keyword>
<dbReference type="PROSITE" id="PS50929">
    <property type="entry name" value="ABC_TM1F"/>
    <property type="match status" value="1"/>
</dbReference>
<accession>A0A1M7YGG4</accession>
<evidence type="ECO:0000313" key="13">
    <source>
        <dbReference type="Proteomes" id="UP000184603"/>
    </source>
</evidence>
<dbReference type="Gene3D" id="1.20.1560.10">
    <property type="entry name" value="ABC transporter type 1, transmembrane domain"/>
    <property type="match status" value="1"/>
</dbReference>
<dbReference type="GO" id="GO:0015421">
    <property type="term" value="F:ABC-type oligopeptide transporter activity"/>
    <property type="evidence" value="ECO:0007669"/>
    <property type="project" value="TreeGrafter"/>
</dbReference>
<evidence type="ECO:0000313" key="12">
    <source>
        <dbReference type="EMBL" id="SHO51710.1"/>
    </source>
</evidence>
<dbReference type="PROSITE" id="PS00211">
    <property type="entry name" value="ABC_TRANSPORTER_1"/>
    <property type="match status" value="1"/>
</dbReference>
<keyword evidence="4 9" id="KW-0812">Transmembrane</keyword>
<name>A0A1M7YGG4_9BACT</name>
<evidence type="ECO:0000256" key="2">
    <source>
        <dbReference type="ARBA" id="ARBA00022448"/>
    </source>
</evidence>
<dbReference type="GO" id="GO:0005886">
    <property type="term" value="C:plasma membrane"/>
    <property type="evidence" value="ECO:0007669"/>
    <property type="project" value="UniProtKB-SubCell"/>
</dbReference>
<dbReference type="RefSeq" id="WP_200802440.1">
    <property type="nucleotide sequence ID" value="NZ_FRFE01000028.1"/>
</dbReference>
<evidence type="ECO:0000256" key="4">
    <source>
        <dbReference type="ARBA" id="ARBA00022692"/>
    </source>
</evidence>
<evidence type="ECO:0000256" key="6">
    <source>
        <dbReference type="ARBA" id="ARBA00022840"/>
    </source>
</evidence>
<dbReference type="InterPro" id="IPR003593">
    <property type="entry name" value="AAA+_ATPase"/>
</dbReference>
<feature type="transmembrane region" description="Helical" evidence="9">
    <location>
        <begin position="75"/>
        <end position="93"/>
    </location>
</feature>
<evidence type="ECO:0000256" key="5">
    <source>
        <dbReference type="ARBA" id="ARBA00022741"/>
    </source>
</evidence>
<evidence type="ECO:0000256" key="8">
    <source>
        <dbReference type="ARBA" id="ARBA00023136"/>
    </source>
</evidence>
<dbReference type="InterPro" id="IPR039421">
    <property type="entry name" value="Type_1_exporter"/>
</dbReference>
<gene>
    <name evidence="12" type="ORF">SAMN02745220_04183</name>
</gene>
<dbReference type="AlphaFoldDB" id="A0A1M7YGG4"/>
<feature type="domain" description="ABC transmembrane type-1" evidence="11">
    <location>
        <begin position="35"/>
        <end position="318"/>
    </location>
</feature>
<feature type="domain" description="ABC transporter" evidence="10">
    <location>
        <begin position="354"/>
        <end position="586"/>
    </location>
</feature>
<feature type="transmembrane region" description="Helical" evidence="9">
    <location>
        <begin position="250"/>
        <end position="276"/>
    </location>
</feature>
<reference evidence="12 13" key="1">
    <citation type="submission" date="2016-12" db="EMBL/GenBank/DDBJ databases">
        <authorList>
            <person name="Song W.-J."/>
            <person name="Kurnit D.M."/>
        </authorList>
    </citation>
    <scope>NUCLEOTIDE SEQUENCE [LARGE SCALE GENOMIC DNA]</scope>
    <source>
        <strain evidence="12 13">DSM 18488</strain>
    </source>
</reference>
<dbReference type="CDD" id="cd18541">
    <property type="entry name" value="ABC_6TM_TmrB_like"/>
    <property type="match status" value="1"/>
</dbReference>
<keyword evidence="8 9" id="KW-0472">Membrane</keyword>
<dbReference type="Pfam" id="PF00664">
    <property type="entry name" value="ABC_membrane"/>
    <property type="match status" value="1"/>
</dbReference>
<keyword evidence="13" id="KW-1185">Reference proteome</keyword>
<evidence type="ECO:0000259" key="11">
    <source>
        <dbReference type="PROSITE" id="PS50929"/>
    </source>
</evidence>
<keyword evidence="6 12" id="KW-0067">ATP-binding</keyword>
<evidence type="ECO:0000256" key="1">
    <source>
        <dbReference type="ARBA" id="ARBA00004651"/>
    </source>
</evidence>
<dbReference type="Gene3D" id="3.40.50.300">
    <property type="entry name" value="P-loop containing nucleotide triphosphate hydrolases"/>
    <property type="match status" value="1"/>
</dbReference>
<sequence>MKETNSPSHHPANARLKELLGLVRHSFVTHRLRLLLGFIALLAVDFLQLIIPRIIKHGVDGLANANITQIGLMKLGGLILSIALVIAVLRFVWRYLIIGFSRLLEQAVRNRLFRHILKMDAQFFEKYTTGDLMAHSSNDLNAVQMACGMGLVAAVDAFVMSTAAIGFMVHIHGQLTLMALLPMPFLAIFTRILSGRLHRRFATVQEQFSSMTEFARSTLISIRLIKAYTTEKFQTERFGKLGRGYVQSNLRVAVIQGLIFPIATMVGNLGMLLVLWFGGKLVIAGTISIGDFVAFITYLYMLVWPMMAIGWVTNLVQRGLTSLNRIHTLVTSKPALPELENHNLAPIAHPTYSLRELTFFYQNETQPALNDIRLELGPGIHGVTGRTGCGKSTLCRLLARLYPVMDGQLFFDNTDVNTLPVDYIRAHLGYVGQEPILFSDTIAANIALGKPDATQAEIEAAARHAAIHNDIIELSDGYGTLIGERGVKLSGGQRQRLALARALVCDRPLLIIDDGLSAVDVATEHEVFNGLQQRLAGKTVIIVSNRIKLLSMTDRTIILEEGRIAYDGRHDELLKQSSLYRSMYDKQMRQTPIAEPVP</sequence>
<dbReference type="InterPro" id="IPR003439">
    <property type="entry name" value="ABC_transporter-like_ATP-bd"/>
</dbReference>
<proteinExistence type="predicted"/>
<dbReference type="STRING" id="1121416.SAMN02745220_04183"/>
<dbReference type="PANTHER" id="PTHR43394:SF1">
    <property type="entry name" value="ATP-BINDING CASSETTE SUB-FAMILY B MEMBER 10, MITOCHONDRIAL"/>
    <property type="match status" value="1"/>
</dbReference>
<feature type="transmembrane region" description="Helical" evidence="9">
    <location>
        <begin position="175"/>
        <end position="193"/>
    </location>
</feature>
<dbReference type="InterPro" id="IPR027417">
    <property type="entry name" value="P-loop_NTPase"/>
</dbReference>
<dbReference type="GO" id="GO:0005524">
    <property type="term" value="F:ATP binding"/>
    <property type="evidence" value="ECO:0007669"/>
    <property type="project" value="UniProtKB-KW"/>
</dbReference>
<keyword evidence="5" id="KW-0547">Nucleotide-binding</keyword>
<keyword evidence="3" id="KW-1003">Cell membrane</keyword>
<dbReference type="SUPFAM" id="SSF90123">
    <property type="entry name" value="ABC transporter transmembrane region"/>
    <property type="match status" value="1"/>
</dbReference>
<keyword evidence="7 9" id="KW-1133">Transmembrane helix</keyword>
<dbReference type="SUPFAM" id="SSF52540">
    <property type="entry name" value="P-loop containing nucleoside triphosphate hydrolases"/>
    <property type="match status" value="1"/>
</dbReference>
<dbReference type="InterPro" id="IPR011527">
    <property type="entry name" value="ABC1_TM_dom"/>
</dbReference>
<dbReference type="EMBL" id="FRFE01000028">
    <property type="protein sequence ID" value="SHO51710.1"/>
    <property type="molecule type" value="Genomic_DNA"/>
</dbReference>
<dbReference type="Pfam" id="PF00005">
    <property type="entry name" value="ABC_tran"/>
    <property type="match status" value="1"/>
</dbReference>
<dbReference type="InterPro" id="IPR017871">
    <property type="entry name" value="ABC_transporter-like_CS"/>
</dbReference>
<dbReference type="PANTHER" id="PTHR43394">
    <property type="entry name" value="ATP-DEPENDENT PERMEASE MDL1, MITOCHONDRIAL"/>
    <property type="match status" value="1"/>
</dbReference>
<organism evidence="12 13">
    <name type="scientific">Desulfopila aestuarii DSM 18488</name>
    <dbReference type="NCBI Taxonomy" id="1121416"/>
    <lineage>
        <taxon>Bacteria</taxon>
        <taxon>Pseudomonadati</taxon>
        <taxon>Thermodesulfobacteriota</taxon>
        <taxon>Desulfobulbia</taxon>
        <taxon>Desulfobulbales</taxon>
        <taxon>Desulfocapsaceae</taxon>
        <taxon>Desulfopila</taxon>
    </lineage>
</organism>
<feature type="transmembrane region" description="Helical" evidence="9">
    <location>
        <begin position="146"/>
        <end position="169"/>
    </location>
</feature>
<evidence type="ECO:0000256" key="7">
    <source>
        <dbReference type="ARBA" id="ARBA00022989"/>
    </source>
</evidence>
<evidence type="ECO:0000256" key="3">
    <source>
        <dbReference type="ARBA" id="ARBA00022475"/>
    </source>
</evidence>